<sequence length="1752" mass="193608">MNALEGSSSTCDMENWFRDVGRTILLEALGDTYDRINSSFKTDFQSYTQDRLNLIAELETLRPIASQVQRLEDENSALKDEIKALKNESREQIPTTGDIAHGEAHSALRTPLAPKSTNQVNLKRTDQADVEAMTLPELKAEFLRMEKKHAKLNNKFLDLQAALNKSNELVRERTATYHHWVDHAKQLNEQSLKRSRKIKKLEAKLAEISQEPFNPCSSDAGDVEVAAEPTIVAPIQSNQPRQSNRSKQALIHQPRVLPRIEDNRIARSPSLSRNIFESDCSDLTSEMNHLQRTNESLSCLPPLPPSHEFTDDEICIKAEPSSDTPVVVSERCVRKRKNANGDEEGIPASSRVKTEHSPEPQSISERRCFAPEESIDFDTDYRAVETPRKHARYQGGHNMRLNDDTDVQELVHGTRITRLVDDIKHNGSTLTNSKFSTATNRAELQINTSSVLQPLDNNQVLKPRLNLASDSGVRKPSARTRGIASLAEDSYQCENLNTSSTKNVSKIRALEQLLNTPSSARGDTAAQSSYLVEDEQPSNIYLQLPKRRELPFGKDGRKGSSSTPKENPYASRHKPATPSLNQDYDNATPINRAERGNVGVPTLRQTPKARLRLDDFKINSNANEGYDYAFTDVVRGKDDRACLQGCVKENCCGHKFRALAQAYRAGTRPSEFHSLLESYLGDDCHRLSSMPEAEKETLWVEAKIRELANTNGKHRHRYPRMPTPPGFWRADFPSTQEGEEYSEEAAQLEREIIDESDCGAVPTHNFKTWEAAAVGERIRPKTLEINLISESLCGAHPVSFKVILIAELNLSRLSTVTPVSQYARALSNEPRSSRLTQLASKQDRGHRRPAPATPKHRHRHHDEAQQDCSLWPCRERSGITTASSTRRHDERHLNPYANAYYSPQQMAHHYQTGHMHNQAYPIPSYTTYQQRSPPPVQQTYPLIVSSSMQAHPQPYARPPPQQPSPALSTPPPFPTAAPPPPAAAPETPTSTHSSQAAAAPLSPVTPQSQVTAPPPPDVEAPPPRVFLYPLPWLSLPDEPFPSRASKFKKRRRKINVTSSVELPTSKQNGDGPEENTKSPSLDDPTIRNTPRRKTSNFMSATDLPSKTSVDSSSQEEHSQHASSTSANTPSTTSISTEINKSTTRTAVPAVPVIPIMPKASSKEPRSPSASNESSAAPSSGPSNDSSQPSAEAVQVTPEVEHSTVQATKPGPKLWSNLFQSATSATAHTNGPTHSGSGTTFSGMPSTDSNAAGNGISGPGSFAKSNASSLADALRDYQVSNSHKIAFIEPRGLINTGNMCYMNSVLQALIFCTPFYDFLDHVSKAASYSFKSETPLIDAMIMFLREYKVIHSASSEDQLRKRLKSEELEQYGDAFTPEIVYDAMKRLQTFATMQRGHQQDAEEFLGFLLQALDNECTHVMRQLNESSAGNIYSTATSTGASTPTTVSDANEWLEVGRKQRAAVTRSSGLPTASSPISKVFSGQLRSTLRVPGLTDSVTFETYQPLQLDIGDAHVNNIVDALKHLTRSEKLTGDFGSPRPDTRPTTKQVLIESLPPVLILHLKRFSYNASENSTGKLWKNIDYPLELELPKEMISPTKRNVLQTEGVGSLKYRLTAAVYHHGKSASGGHYTVDLRRQDGREWIRVDDTVIRRIRSEDVAESGADGNASKSTTWVDQKHSVIGPATGNRFEGINQEDGGDEEGWNKVGSPGTGAKKWSSVANTNGSSHTVSAKSKSVKDSIKDNKVAYLLFYQKI</sequence>
<dbReference type="InterPro" id="IPR050164">
    <property type="entry name" value="Peptidase_C19"/>
</dbReference>
<evidence type="ECO:0000256" key="3">
    <source>
        <dbReference type="ARBA" id="ARBA00012759"/>
    </source>
</evidence>
<evidence type="ECO:0000256" key="7">
    <source>
        <dbReference type="ARBA" id="ARBA00022801"/>
    </source>
</evidence>
<feature type="compositionally biased region" description="Pro residues" evidence="10">
    <location>
        <begin position="1012"/>
        <end position="1024"/>
    </location>
</feature>
<feature type="region of interest" description="Disordered" evidence="10">
    <location>
        <begin position="537"/>
        <end position="584"/>
    </location>
</feature>
<dbReference type="InterPro" id="IPR018200">
    <property type="entry name" value="USP_CS"/>
</dbReference>
<evidence type="ECO:0000256" key="9">
    <source>
        <dbReference type="ARBA" id="ARBA00023242"/>
    </source>
</evidence>
<reference evidence="13" key="1">
    <citation type="submission" date="2019-06" db="EMBL/GenBank/DDBJ databases">
        <title>Draft genome sequence of the griseofulvin-producing fungus Xylaria cubensis strain G536.</title>
        <authorList>
            <person name="Mead M.E."/>
            <person name="Raja H.A."/>
            <person name="Steenwyk J.L."/>
            <person name="Knowles S.L."/>
            <person name="Oberlies N.H."/>
            <person name="Rokas A."/>
        </authorList>
    </citation>
    <scope>NUCLEOTIDE SEQUENCE [LARGE SCALE GENOMIC DNA]</scope>
    <source>
        <strain evidence="13">G536</strain>
    </source>
</reference>
<keyword evidence="13" id="KW-1185">Reference proteome</keyword>
<dbReference type="GO" id="GO:0016579">
    <property type="term" value="P:protein deubiquitination"/>
    <property type="evidence" value="ECO:0007669"/>
    <property type="project" value="InterPro"/>
</dbReference>
<dbReference type="GO" id="GO:0005634">
    <property type="term" value="C:nucleus"/>
    <property type="evidence" value="ECO:0007669"/>
    <property type="project" value="UniProtKB-SubCell"/>
</dbReference>
<name>A0A553I4S9_9PEZI</name>
<keyword evidence="4" id="KW-0645">Protease</keyword>
<keyword evidence="7" id="KW-0378">Hydrolase</keyword>
<gene>
    <name evidence="12" type="ORF">FHL15_003889</name>
</gene>
<evidence type="ECO:0000256" key="4">
    <source>
        <dbReference type="ARBA" id="ARBA00022670"/>
    </source>
</evidence>
<dbReference type="PROSITE" id="PS50235">
    <property type="entry name" value="USP_3"/>
    <property type="match status" value="1"/>
</dbReference>
<evidence type="ECO:0000313" key="13">
    <source>
        <dbReference type="Proteomes" id="UP000319160"/>
    </source>
</evidence>
<feature type="compositionally biased region" description="Polar residues" evidence="10">
    <location>
        <begin position="1095"/>
        <end position="1106"/>
    </location>
</feature>
<feature type="compositionally biased region" description="Pro residues" evidence="10">
    <location>
        <begin position="955"/>
        <end position="983"/>
    </location>
</feature>
<dbReference type="EC" id="3.4.19.12" evidence="3"/>
<feature type="region of interest" description="Disordered" evidence="10">
    <location>
        <begin position="949"/>
        <end position="1214"/>
    </location>
</feature>
<feature type="compositionally biased region" description="Basic and acidic residues" evidence="10">
    <location>
        <begin position="546"/>
        <end position="558"/>
    </location>
</feature>
<feature type="region of interest" description="Disordered" evidence="10">
    <location>
        <begin position="338"/>
        <end position="364"/>
    </location>
</feature>
<dbReference type="Pfam" id="PF00443">
    <property type="entry name" value="UCH"/>
    <property type="match status" value="1"/>
</dbReference>
<feature type="compositionally biased region" description="Low complexity" evidence="10">
    <location>
        <begin position="1166"/>
        <end position="1190"/>
    </location>
</feature>
<evidence type="ECO:0000256" key="8">
    <source>
        <dbReference type="ARBA" id="ARBA00022807"/>
    </source>
</evidence>
<organism evidence="12 13">
    <name type="scientific">Xylaria flabelliformis</name>
    <dbReference type="NCBI Taxonomy" id="2512241"/>
    <lineage>
        <taxon>Eukaryota</taxon>
        <taxon>Fungi</taxon>
        <taxon>Dikarya</taxon>
        <taxon>Ascomycota</taxon>
        <taxon>Pezizomycotina</taxon>
        <taxon>Sordariomycetes</taxon>
        <taxon>Xylariomycetidae</taxon>
        <taxon>Xylariales</taxon>
        <taxon>Xylariaceae</taxon>
        <taxon>Xylaria</taxon>
    </lineage>
</organism>
<feature type="compositionally biased region" description="Low complexity" evidence="10">
    <location>
        <begin position="1120"/>
        <end position="1136"/>
    </location>
</feature>
<feature type="region of interest" description="Disordered" evidence="10">
    <location>
        <begin position="1692"/>
        <end position="1727"/>
    </location>
</feature>
<evidence type="ECO:0000313" key="12">
    <source>
        <dbReference type="EMBL" id="TRX95197.1"/>
    </source>
</evidence>
<feature type="domain" description="USP" evidence="11">
    <location>
        <begin position="1290"/>
        <end position="1669"/>
    </location>
</feature>
<dbReference type="GO" id="GO:0006281">
    <property type="term" value="P:DNA repair"/>
    <property type="evidence" value="ECO:0007669"/>
    <property type="project" value="InterPro"/>
</dbReference>
<feature type="compositionally biased region" description="Basic and acidic residues" evidence="10">
    <location>
        <begin position="352"/>
        <end position="364"/>
    </location>
</feature>
<feature type="region of interest" description="Disordered" evidence="10">
    <location>
        <begin position="827"/>
        <end position="865"/>
    </location>
</feature>
<dbReference type="InterPro" id="IPR028889">
    <property type="entry name" value="USP"/>
</dbReference>
<dbReference type="EMBL" id="VFLP01000017">
    <property type="protein sequence ID" value="TRX95197.1"/>
    <property type="molecule type" value="Genomic_DNA"/>
</dbReference>
<dbReference type="CDD" id="cd02257">
    <property type="entry name" value="Peptidase_C19"/>
    <property type="match status" value="1"/>
</dbReference>
<dbReference type="Proteomes" id="UP000319160">
    <property type="component" value="Unassembled WGS sequence"/>
</dbReference>
<feature type="compositionally biased region" description="Basic residues" evidence="10">
    <location>
        <begin position="1045"/>
        <end position="1054"/>
    </location>
</feature>
<feature type="compositionally biased region" description="Polar residues" evidence="10">
    <location>
        <begin position="1055"/>
        <end position="1068"/>
    </location>
</feature>
<dbReference type="OrthoDB" id="5801062at2759"/>
<dbReference type="InterPro" id="IPR013882">
    <property type="entry name" value="Ctp1_C"/>
</dbReference>
<dbReference type="STRING" id="2512241.A0A553I4S9"/>
<accession>A0A553I4S9</accession>
<dbReference type="SUPFAM" id="SSF54001">
    <property type="entry name" value="Cysteine proteinases"/>
    <property type="match status" value="1"/>
</dbReference>
<dbReference type="InterPro" id="IPR001394">
    <property type="entry name" value="Peptidase_C19_UCH"/>
</dbReference>
<evidence type="ECO:0000259" key="11">
    <source>
        <dbReference type="PROSITE" id="PS50235"/>
    </source>
</evidence>
<protein>
    <recommendedName>
        <fullName evidence="3">ubiquitinyl hydrolase 1</fullName>
        <ecNumber evidence="3">3.4.19.12</ecNumber>
    </recommendedName>
</protein>
<dbReference type="PANTHER" id="PTHR24006:SF687">
    <property type="entry name" value="UBIQUITIN CARBOXYL-TERMINAL HYDROLASE 10"/>
    <property type="match status" value="1"/>
</dbReference>
<evidence type="ECO:0000256" key="1">
    <source>
        <dbReference type="ARBA" id="ARBA00000707"/>
    </source>
</evidence>
<feature type="compositionally biased region" description="Polar residues" evidence="10">
    <location>
        <begin position="1716"/>
        <end position="1727"/>
    </location>
</feature>
<keyword evidence="9" id="KW-0539">Nucleus</keyword>
<dbReference type="PROSITE" id="PS00972">
    <property type="entry name" value="USP_1"/>
    <property type="match status" value="1"/>
</dbReference>
<feature type="compositionally biased region" description="Basic residues" evidence="10">
    <location>
        <begin position="844"/>
        <end position="860"/>
    </location>
</feature>
<dbReference type="GO" id="GO:0005829">
    <property type="term" value="C:cytosol"/>
    <property type="evidence" value="ECO:0007669"/>
    <property type="project" value="TreeGrafter"/>
</dbReference>
<dbReference type="InterPro" id="IPR038765">
    <property type="entry name" value="Papain-like_cys_pep_sf"/>
</dbReference>
<evidence type="ECO:0000256" key="6">
    <source>
        <dbReference type="ARBA" id="ARBA00022786"/>
    </source>
</evidence>
<keyword evidence="6" id="KW-0833">Ubl conjugation pathway</keyword>
<dbReference type="Pfam" id="PF08573">
    <property type="entry name" value="SAE2"/>
    <property type="match status" value="1"/>
</dbReference>
<feature type="compositionally biased region" description="Low complexity" evidence="10">
    <location>
        <begin position="1146"/>
        <end position="1155"/>
    </location>
</feature>
<comment type="catalytic activity">
    <reaction evidence="1">
        <text>Thiol-dependent hydrolysis of ester, thioester, amide, peptide and isopeptide bonds formed by the C-terminal Gly of ubiquitin (a 76-residue protein attached to proteins as an intracellular targeting signal).</text>
        <dbReference type="EC" id="3.4.19.12"/>
    </reaction>
</comment>
<comment type="subcellular location">
    <subcellularLocation>
        <location evidence="2">Nucleus</location>
    </subcellularLocation>
</comment>
<keyword evidence="8" id="KW-0788">Thiol protease</keyword>
<feature type="compositionally biased region" description="Polar residues" evidence="10">
    <location>
        <begin position="829"/>
        <end position="840"/>
    </location>
</feature>
<dbReference type="PANTHER" id="PTHR24006">
    <property type="entry name" value="UBIQUITIN CARBOXYL-TERMINAL HYDROLASE"/>
    <property type="match status" value="1"/>
</dbReference>
<proteinExistence type="predicted"/>
<evidence type="ECO:0000256" key="5">
    <source>
        <dbReference type="ARBA" id="ARBA00022763"/>
    </source>
</evidence>
<dbReference type="GO" id="GO:0006508">
    <property type="term" value="P:proteolysis"/>
    <property type="evidence" value="ECO:0007669"/>
    <property type="project" value="UniProtKB-KW"/>
</dbReference>
<keyword evidence="5" id="KW-0227">DNA damage</keyword>
<evidence type="ECO:0000256" key="10">
    <source>
        <dbReference type="SAM" id="MobiDB-lite"/>
    </source>
</evidence>
<dbReference type="GO" id="GO:0004843">
    <property type="term" value="F:cysteine-type deubiquitinase activity"/>
    <property type="evidence" value="ECO:0007669"/>
    <property type="project" value="UniProtKB-EC"/>
</dbReference>
<comment type="caution">
    <text evidence="12">The sequence shown here is derived from an EMBL/GenBank/DDBJ whole genome shotgun (WGS) entry which is preliminary data.</text>
</comment>
<feature type="compositionally biased region" description="Low complexity" evidence="10">
    <location>
        <begin position="984"/>
        <end position="994"/>
    </location>
</feature>
<dbReference type="Gene3D" id="3.90.70.10">
    <property type="entry name" value="Cysteine proteinases"/>
    <property type="match status" value="1"/>
</dbReference>
<evidence type="ECO:0000256" key="2">
    <source>
        <dbReference type="ARBA" id="ARBA00004123"/>
    </source>
</evidence>